<dbReference type="Gene3D" id="4.10.240.10">
    <property type="entry name" value="Zn(2)-C6 fungal-type DNA-binding domain"/>
    <property type="match status" value="1"/>
</dbReference>
<dbReference type="InterPro" id="IPR036864">
    <property type="entry name" value="Zn2-C6_fun-type_DNA-bd_sf"/>
</dbReference>
<proteinExistence type="predicted"/>
<gene>
    <name evidence="3" type="ORF">OBBRIDRAFT_805932</name>
</gene>
<dbReference type="AlphaFoldDB" id="A0A8E2DI02"/>
<dbReference type="PROSITE" id="PS50048">
    <property type="entry name" value="ZN2_CY6_FUNGAL_2"/>
    <property type="match status" value="1"/>
</dbReference>
<evidence type="ECO:0000313" key="3">
    <source>
        <dbReference type="EMBL" id="OCH87657.1"/>
    </source>
</evidence>
<dbReference type="GO" id="GO:0008270">
    <property type="term" value="F:zinc ion binding"/>
    <property type="evidence" value="ECO:0007669"/>
    <property type="project" value="InterPro"/>
</dbReference>
<dbReference type="InterPro" id="IPR001138">
    <property type="entry name" value="Zn2Cys6_DnaBD"/>
</dbReference>
<dbReference type="Proteomes" id="UP000250043">
    <property type="component" value="Unassembled WGS sequence"/>
</dbReference>
<feature type="region of interest" description="Disordered" evidence="1">
    <location>
        <begin position="47"/>
        <end position="72"/>
    </location>
</feature>
<feature type="domain" description="Zn(2)-C6 fungal-type" evidence="2">
    <location>
        <begin position="358"/>
        <end position="392"/>
    </location>
</feature>
<feature type="compositionally biased region" description="Polar residues" evidence="1">
    <location>
        <begin position="246"/>
        <end position="257"/>
    </location>
</feature>
<reference evidence="3 4" key="1">
    <citation type="submission" date="2016-07" db="EMBL/GenBank/DDBJ databases">
        <title>Draft genome of the white-rot fungus Obba rivulosa 3A-2.</title>
        <authorList>
            <consortium name="DOE Joint Genome Institute"/>
            <person name="Miettinen O."/>
            <person name="Riley R."/>
            <person name="Acob R."/>
            <person name="Barry K."/>
            <person name="Cullen D."/>
            <person name="De Vries R."/>
            <person name="Hainaut M."/>
            <person name="Hatakka A."/>
            <person name="Henrissat B."/>
            <person name="Hilden K."/>
            <person name="Kuo R."/>
            <person name="Labutti K."/>
            <person name="Lipzen A."/>
            <person name="Makela M.R."/>
            <person name="Sandor L."/>
            <person name="Spatafora J.W."/>
            <person name="Grigoriev I.V."/>
            <person name="Hibbett D.S."/>
        </authorList>
    </citation>
    <scope>NUCLEOTIDE SEQUENCE [LARGE SCALE GENOMIC DNA]</scope>
    <source>
        <strain evidence="3 4">3A-2</strain>
    </source>
</reference>
<feature type="region of interest" description="Disordered" evidence="1">
    <location>
        <begin position="278"/>
        <end position="359"/>
    </location>
</feature>
<dbReference type="GO" id="GO:0000981">
    <property type="term" value="F:DNA-binding transcription factor activity, RNA polymerase II-specific"/>
    <property type="evidence" value="ECO:0007669"/>
    <property type="project" value="InterPro"/>
</dbReference>
<feature type="region of interest" description="Disordered" evidence="1">
    <location>
        <begin position="245"/>
        <end position="265"/>
    </location>
</feature>
<feature type="region of interest" description="Disordered" evidence="1">
    <location>
        <begin position="383"/>
        <end position="430"/>
    </location>
</feature>
<evidence type="ECO:0000256" key="1">
    <source>
        <dbReference type="SAM" id="MobiDB-lite"/>
    </source>
</evidence>
<dbReference type="EMBL" id="KV722478">
    <property type="protein sequence ID" value="OCH87657.1"/>
    <property type="molecule type" value="Genomic_DNA"/>
</dbReference>
<dbReference type="CDD" id="cd00067">
    <property type="entry name" value="GAL4"/>
    <property type="match status" value="1"/>
</dbReference>
<dbReference type="SUPFAM" id="SSF57701">
    <property type="entry name" value="Zn2/Cys6 DNA-binding domain"/>
    <property type="match status" value="1"/>
</dbReference>
<accession>A0A8E2DI02</accession>
<evidence type="ECO:0000313" key="4">
    <source>
        <dbReference type="Proteomes" id="UP000250043"/>
    </source>
</evidence>
<sequence length="430" mass="47117">MDEFTLSEEDYCIGLVLGLLPSDLQSQRRRDLGLSASEMDLGFRTTANSGLANSGDGYSQTSHPPGVPSGSGMHALTVQISRAPIENQDMMSWGHAYGTDTIRQQRNPEAPRQALGNVFQHFTGAEENRSIDAQGNGRTQLYPPTLTQASHTLVSPVAPRTAPRGQWQEAYGMSSLSGPSIRTQGRPAFHNTPSSRPSWLAPPPSQQTLGTYSPPSMQSVLRANVDGRVASHDRHMSRRVQAPTVGRNNPVQFSNTDAAGPIARPTSPVEMAIPERKDDAALTGQSAPSNWRRGKRQRREEVVDGSPPDLRPVKRSNGGDVQPGGVAGPSRAEQVPTPSRKRSAQTVVKRPREPKYGACDPCRLLKQRCTRGDKDKACDRCRQTQNEAECKFQPGGKPGRVSKEVKKERESHRRLQEDTEHEPRDRAHPA</sequence>
<keyword evidence="4" id="KW-1185">Reference proteome</keyword>
<feature type="compositionally biased region" description="Basic and acidic residues" evidence="1">
    <location>
        <begin position="401"/>
        <end position="430"/>
    </location>
</feature>
<name>A0A8E2DI02_9APHY</name>
<evidence type="ECO:0000259" key="2">
    <source>
        <dbReference type="PROSITE" id="PS50048"/>
    </source>
</evidence>
<organism evidence="3 4">
    <name type="scientific">Obba rivulosa</name>
    <dbReference type="NCBI Taxonomy" id="1052685"/>
    <lineage>
        <taxon>Eukaryota</taxon>
        <taxon>Fungi</taxon>
        <taxon>Dikarya</taxon>
        <taxon>Basidiomycota</taxon>
        <taxon>Agaricomycotina</taxon>
        <taxon>Agaricomycetes</taxon>
        <taxon>Polyporales</taxon>
        <taxon>Gelatoporiaceae</taxon>
        <taxon>Obba</taxon>
    </lineage>
</organism>
<dbReference type="PROSITE" id="PS00463">
    <property type="entry name" value="ZN2_CY6_FUNGAL_1"/>
    <property type="match status" value="1"/>
</dbReference>
<feature type="region of interest" description="Disordered" evidence="1">
    <location>
        <begin position="177"/>
        <end position="213"/>
    </location>
</feature>
<protein>
    <recommendedName>
        <fullName evidence="2">Zn(2)-C6 fungal-type domain-containing protein</fullName>
    </recommendedName>
</protein>
<feature type="compositionally biased region" description="Polar residues" evidence="1">
    <location>
        <begin position="47"/>
        <end position="63"/>
    </location>
</feature>